<dbReference type="InterPro" id="IPR015346">
    <property type="entry name" value="TopoI_N_vir"/>
</dbReference>
<evidence type="ECO:0000256" key="4">
    <source>
        <dbReference type="ARBA" id="ARBA00022921"/>
    </source>
</evidence>
<dbReference type="InterPro" id="IPR035447">
    <property type="entry name" value="DNA_topo_I_N_sf"/>
</dbReference>
<evidence type="ECO:0000256" key="3">
    <source>
        <dbReference type="ARBA" id="ARBA00012891"/>
    </source>
</evidence>
<keyword evidence="9" id="KW-1133">Transmembrane helix</keyword>
<proteinExistence type="inferred from homology"/>
<sequence>MDRFLCLIKKYYQFYTYDKSSGIVFDNGQKLPTDHLVYQIIQKYRLPLHLENIQITRVSTMEEADNGIVYIGIDKKGKTQYIYGNNFVQARNSKRSEIFVKVYNKIKYIEERINTGLKKSNNSDIGINFLFAVILLLELTFFIRLGKKKYFKDNETIGLLTLQKDHLTVTNKEIQISFKGKSNQVQVFHCQKHLQPILFSVLIRLLANKNGNPLLFSDSTGKTFTESKLYEMIKEFDIKFKDLRTYGVNIIFLQHVYENIDDFRKGNERFKKRLITALQKQTAEEIGHTWNSSKRAYLIDEIYPILLHIIMTEDFSSFSMFLERIVLYLNNGKKK</sequence>
<evidence type="ECO:0000313" key="12">
    <source>
        <dbReference type="EMBL" id="AKS26433.1"/>
    </source>
</evidence>
<dbReference type="GO" id="GO:0003677">
    <property type="term" value="F:DNA binding"/>
    <property type="evidence" value="ECO:0007669"/>
    <property type="project" value="UniProtKB-UniRule"/>
</dbReference>
<gene>
    <name evidence="12" type="primary">TOP1</name>
    <name evidence="12" type="ORF">DLEV_142</name>
</gene>
<dbReference type="SUPFAM" id="SSF55869">
    <property type="entry name" value="DNA topoisomerase I domain"/>
    <property type="match status" value="1"/>
</dbReference>
<dbReference type="InterPro" id="IPR014711">
    <property type="entry name" value="TopoI_cat_a-hlx-sub_euk"/>
</dbReference>
<evidence type="ECO:0000256" key="7">
    <source>
        <dbReference type="ARBA" id="ARBA00023235"/>
    </source>
</evidence>
<reference evidence="12 13" key="1">
    <citation type="submission" date="2015-04" db="EMBL/GenBank/DDBJ databases">
        <title>Diachasmimorpha longicaudata entomopoxvirus genome.</title>
        <authorList>
            <person name="Coffman K.A."/>
            <person name="Burke G.R."/>
        </authorList>
    </citation>
    <scope>NUCLEOTIDE SEQUENCE [LARGE SCALE GENOMIC DNA]</scope>
</reference>
<evidence type="ECO:0000313" key="13">
    <source>
        <dbReference type="Proteomes" id="UP000593702"/>
    </source>
</evidence>
<dbReference type="EMBL" id="KR095315">
    <property type="protein sequence ID" value="AKS26433.1"/>
    <property type="molecule type" value="Genomic_DNA"/>
</dbReference>
<dbReference type="GO" id="GO:0003917">
    <property type="term" value="F:DNA topoisomerase type I (single strand cut, ATP-independent) activity"/>
    <property type="evidence" value="ECO:0007669"/>
    <property type="project" value="UniProtKB-UniRule"/>
</dbReference>
<keyword evidence="13" id="KW-1185">Reference proteome</keyword>
<evidence type="ECO:0000256" key="6">
    <source>
        <dbReference type="ARBA" id="ARBA00023125"/>
    </source>
</evidence>
<keyword evidence="9" id="KW-0472">Membrane</keyword>
<keyword evidence="5 8" id="KW-0799">Topoisomerase</keyword>
<dbReference type="Proteomes" id="UP000593702">
    <property type="component" value="Segment"/>
</dbReference>
<dbReference type="KEGG" id="vg:80534566"/>
<name>A0A7R5WJE9_9POXV</name>
<dbReference type="PROSITE" id="PS52038">
    <property type="entry name" value="TOPO_IB_2"/>
    <property type="match status" value="1"/>
</dbReference>
<dbReference type="Gene3D" id="3.90.15.10">
    <property type="entry name" value="Topoisomerase I, Chain A, domain 3"/>
    <property type="match status" value="1"/>
</dbReference>
<evidence type="ECO:0000259" key="11">
    <source>
        <dbReference type="Pfam" id="PF09266"/>
    </source>
</evidence>
<dbReference type="RefSeq" id="YP_010796889.1">
    <property type="nucleotide sequence ID" value="NC_076102.1"/>
</dbReference>
<dbReference type="InterPro" id="IPR011010">
    <property type="entry name" value="DNA_brk_join_enz"/>
</dbReference>
<organism evidence="12 13">
    <name type="scientific">Diachasmimorpha longicaudata entomopoxvirus</name>
    <dbReference type="NCBI Taxonomy" id="109981"/>
    <lineage>
        <taxon>Viruses</taxon>
        <taxon>Varidnaviria</taxon>
        <taxon>Bamfordvirae</taxon>
        <taxon>Nucleocytoviricota</taxon>
        <taxon>Pokkesviricetes</taxon>
        <taxon>Chitovirales</taxon>
        <taxon>Poxviridae</taxon>
        <taxon>Entomopoxvirinae</taxon>
        <taxon>Epsilonentomopoxvirus</taxon>
        <taxon>Epsilonentomopoxvirus dlongicaudata</taxon>
        <taxon>Diachasmimorpha entomopoxvirus</taxon>
    </lineage>
</organism>
<protein>
    <recommendedName>
        <fullName evidence="3">DNA topoisomerase</fullName>
        <ecNumber evidence="3">5.6.2.1</ecNumber>
    </recommendedName>
</protein>
<evidence type="ECO:0000256" key="9">
    <source>
        <dbReference type="SAM" id="Phobius"/>
    </source>
</evidence>
<comment type="catalytic activity">
    <reaction evidence="1 8">
        <text>ATP-independent breakage of single-stranded DNA, followed by passage and rejoining.</text>
        <dbReference type="EC" id="5.6.2.1"/>
    </reaction>
</comment>
<keyword evidence="4" id="KW-0426">Late protein</keyword>
<feature type="active site" description="O-(3'-phospho-DNA)-tyrosine intermediate" evidence="8">
    <location>
        <position position="297"/>
    </location>
</feature>
<evidence type="ECO:0000256" key="5">
    <source>
        <dbReference type="ARBA" id="ARBA00023029"/>
    </source>
</evidence>
<feature type="domain" description="DNA topoisomerase I catalytic core eukaryotic-type" evidence="10">
    <location>
        <begin position="89"/>
        <end position="294"/>
    </location>
</feature>
<keyword evidence="9" id="KW-0812">Transmembrane</keyword>
<dbReference type="EC" id="5.6.2.1" evidence="3"/>
<dbReference type="GO" id="GO:0006265">
    <property type="term" value="P:DNA topological change"/>
    <property type="evidence" value="ECO:0007669"/>
    <property type="project" value="UniProtKB-UniRule"/>
</dbReference>
<dbReference type="Gene3D" id="3.30.66.10">
    <property type="entry name" value="DNA topoisomerase I domain"/>
    <property type="match status" value="1"/>
</dbReference>
<feature type="transmembrane region" description="Helical" evidence="9">
    <location>
        <begin position="125"/>
        <end position="143"/>
    </location>
</feature>
<dbReference type="Pfam" id="PF09266">
    <property type="entry name" value="VirDNA-topo-I_N"/>
    <property type="match status" value="1"/>
</dbReference>
<keyword evidence="7 8" id="KW-0413">Isomerase</keyword>
<dbReference type="InterPro" id="IPR013500">
    <property type="entry name" value="TopoI_cat_euk"/>
</dbReference>
<dbReference type="InterPro" id="IPR001631">
    <property type="entry name" value="TopoI"/>
</dbReference>
<accession>A0A7R5WJE9</accession>
<keyword evidence="6 8" id="KW-0238">DNA-binding</keyword>
<dbReference type="Pfam" id="PF01028">
    <property type="entry name" value="Topoisom_I"/>
    <property type="match status" value="1"/>
</dbReference>
<feature type="domain" description="DNA topoisomerase I N-terminal viral" evidence="11">
    <location>
        <begin position="30"/>
        <end position="72"/>
    </location>
</feature>
<evidence type="ECO:0000259" key="10">
    <source>
        <dbReference type="Pfam" id="PF01028"/>
    </source>
</evidence>
<dbReference type="SUPFAM" id="SSF56349">
    <property type="entry name" value="DNA breaking-rejoining enzymes"/>
    <property type="match status" value="1"/>
</dbReference>
<evidence type="ECO:0000256" key="2">
    <source>
        <dbReference type="ARBA" id="ARBA00006645"/>
    </source>
</evidence>
<dbReference type="PRINTS" id="PR00416">
    <property type="entry name" value="EUTPISMRASEI"/>
</dbReference>
<evidence type="ECO:0000256" key="1">
    <source>
        <dbReference type="ARBA" id="ARBA00000213"/>
    </source>
</evidence>
<comment type="similarity">
    <text evidence="2 8">Belongs to the type IB topoisomerase family.</text>
</comment>
<evidence type="ECO:0000256" key="8">
    <source>
        <dbReference type="PROSITE-ProRule" id="PRU01382"/>
    </source>
</evidence>
<dbReference type="GeneID" id="80534566"/>